<proteinExistence type="predicted"/>
<dbReference type="InterPro" id="IPR028087">
    <property type="entry name" value="Tad_N"/>
</dbReference>
<dbReference type="EMBL" id="JACPUR010000034">
    <property type="protein sequence ID" value="MBI3128635.1"/>
    <property type="molecule type" value="Genomic_DNA"/>
</dbReference>
<gene>
    <name evidence="2" type="ORF">HYZ11_13610</name>
</gene>
<evidence type="ECO:0000259" key="1">
    <source>
        <dbReference type="Pfam" id="PF13400"/>
    </source>
</evidence>
<organism evidence="2 3">
    <name type="scientific">Tectimicrobiota bacterium</name>
    <dbReference type="NCBI Taxonomy" id="2528274"/>
    <lineage>
        <taxon>Bacteria</taxon>
        <taxon>Pseudomonadati</taxon>
        <taxon>Nitrospinota/Tectimicrobiota group</taxon>
        <taxon>Candidatus Tectimicrobiota</taxon>
    </lineage>
</organism>
<accession>A0A932MNE2</accession>
<evidence type="ECO:0000313" key="2">
    <source>
        <dbReference type="EMBL" id="MBI3128635.1"/>
    </source>
</evidence>
<dbReference type="AlphaFoldDB" id="A0A932MNE2"/>
<comment type="caution">
    <text evidence="2">The sequence shown here is derived from an EMBL/GenBank/DDBJ whole genome shotgun (WGS) entry which is preliminary data.</text>
</comment>
<dbReference type="Proteomes" id="UP000782312">
    <property type="component" value="Unassembled WGS sequence"/>
</dbReference>
<reference evidence="2" key="1">
    <citation type="submission" date="2020-07" db="EMBL/GenBank/DDBJ databases">
        <title>Huge and variable diversity of episymbiotic CPR bacteria and DPANN archaea in groundwater ecosystems.</title>
        <authorList>
            <person name="He C.Y."/>
            <person name="Keren R."/>
            <person name="Whittaker M."/>
            <person name="Farag I.F."/>
            <person name="Doudna J."/>
            <person name="Cate J.H.D."/>
            <person name="Banfield J.F."/>
        </authorList>
    </citation>
    <scope>NUCLEOTIDE SEQUENCE</scope>
    <source>
        <strain evidence="2">NC_groundwater_763_Ag_S-0.2um_68_21</strain>
    </source>
</reference>
<evidence type="ECO:0000313" key="3">
    <source>
        <dbReference type="Proteomes" id="UP000782312"/>
    </source>
</evidence>
<name>A0A932MNE2_UNCTE</name>
<dbReference type="Pfam" id="PF13400">
    <property type="entry name" value="Tad"/>
    <property type="match status" value="1"/>
</dbReference>
<protein>
    <recommendedName>
        <fullName evidence="1">Putative Flp pilus-assembly TadG-like N-terminal domain-containing protein</fullName>
    </recommendedName>
</protein>
<feature type="domain" description="Putative Flp pilus-assembly TadG-like N-terminal" evidence="1">
    <location>
        <begin position="19"/>
        <end position="63"/>
    </location>
</feature>
<sequence length="337" mass="35200">MLRRLRAARWLRRDERGVSMAIAALALPAIIGMGALAVDVGYLYTARNALQNAADAGAMAGANVLAGSNSQSNASQQAASFANQNIAGIGYLSGAAPVVSFPTATTIRVQINHSVGLFFAPVIGVPAASIQVSATAGFSAVNGLPPNGIVPIGIYCNNPGACNGQLALNQLLSDIKRHCGNFFGSGGSTCNYSPENPADGEIFLTGMTLEDASDVSNAQFRNEVYGGSPASVSIGQHSRALPGTREGWSSGMTDRLAEGRNEMTFVVIERLEPPVGNYNIRVVDFVQVRVNSFKVGHGNKQDSFDIEIIRGPVSSQSFAGQNEGLGLNSVVAVRLTQ</sequence>